<evidence type="ECO:0000256" key="1">
    <source>
        <dbReference type="ARBA" id="ARBA00007734"/>
    </source>
</evidence>
<comment type="similarity">
    <text evidence="1">Belongs to the transglycosylase Slt family.</text>
</comment>
<evidence type="ECO:0000313" key="7">
    <source>
        <dbReference type="Proteomes" id="UP000193963"/>
    </source>
</evidence>
<feature type="domain" description="Transglycosylase SLT" evidence="5">
    <location>
        <begin position="488"/>
        <end position="589"/>
    </location>
</feature>
<dbReference type="GO" id="GO:0008933">
    <property type="term" value="F:peptidoglycan lytic transglycosylase activity"/>
    <property type="evidence" value="ECO:0007669"/>
    <property type="project" value="InterPro"/>
</dbReference>
<keyword evidence="3" id="KW-0732">Signal</keyword>
<comment type="similarity">
    <text evidence="2">Belongs to the virb1 family.</text>
</comment>
<dbReference type="PANTHER" id="PTHR37423:SF2">
    <property type="entry name" value="MEMBRANE-BOUND LYTIC MUREIN TRANSGLYCOSYLASE C"/>
    <property type="match status" value="1"/>
</dbReference>
<evidence type="ECO:0000259" key="5">
    <source>
        <dbReference type="Pfam" id="PF01464"/>
    </source>
</evidence>
<name>A0A1X6ZVJ2_9RHOB</name>
<evidence type="ECO:0000256" key="3">
    <source>
        <dbReference type="ARBA" id="ARBA00022729"/>
    </source>
</evidence>
<evidence type="ECO:0000313" key="6">
    <source>
        <dbReference type="EMBL" id="SLN61016.1"/>
    </source>
</evidence>
<dbReference type="SUPFAM" id="SSF53955">
    <property type="entry name" value="Lysozyme-like"/>
    <property type="match status" value="1"/>
</dbReference>
<dbReference type="PANTHER" id="PTHR37423">
    <property type="entry name" value="SOLUBLE LYTIC MUREIN TRANSGLYCOSYLASE-RELATED"/>
    <property type="match status" value="1"/>
</dbReference>
<dbReference type="GO" id="GO:0042597">
    <property type="term" value="C:periplasmic space"/>
    <property type="evidence" value="ECO:0007669"/>
    <property type="project" value="InterPro"/>
</dbReference>
<sequence length="653" mass="70598">MAPLGGAAATQVTGDGEPSRMMPRPLAWAFRAIARGDWDRAAEVAKRDGPVAQEIVEWARLRAGEGTPVDVLVFLAAHPDWPGLDLMRRKSEPAFAAASAAQVRAFFDGQPPQTPEGAVIYARALAAGGDSAGAEAQVLRAWREMPMPASLEETYLAEFGSVLAPHHPERAEAMFWAGAPDDQKRMAAHLSGPEAALSEARRLARSGAPEAAEAIADLPRAARDDPALAYARFRGALAAGRDDTAREILLAQSEVPGGLGRPELWGPERRLWARLTLFDDDKPQQAYVLAAHHQLSGGGTFADLEWLSGYIALKWLEDPATALKHFSALEKGVDGAISRGRAWYWIGRAQEALGDTAKAQVAYEAGAQLQTTYYGLLSAEKAGVPFDASLAGTQTPPDWRGSAVETAELRQAAMLLTASGQPATGEYFLMHWAESLSPDDLGRLAALLEARGEAHLAVRLGKLAAQENVILPRAYYPLHPLAEMPLPIAPEMSLSIARRESEFDPTVRSPVGAAGLMQLMPGTATHVANGLEIAHDPAWLTGDWRHNATLGGAYLAELSEEFWGNVVLMSIGYNAGPHRSRAWIEDYGDPRDPDIDIVDWIETIPYRETRNYVQRVAESLPVYRARLGRDPLPIPFTAELQGSTLMPLAPQGE</sequence>
<reference evidence="6 7" key="1">
    <citation type="submission" date="2017-03" db="EMBL/GenBank/DDBJ databases">
        <authorList>
            <person name="Afonso C.L."/>
            <person name="Miller P.J."/>
            <person name="Scott M.A."/>
            <person name="Spackman E."/>
            <person name="Goraichik I."/>
            <person name="Dimitrov K.M."/>
            <person name="Suarez D.L."/>
            <person name="Swayne D.E."/>
        </authorList>
    </citation>
    <scope>NUCLEOTIDE SEQUENCE [LARGE SCALE GENOMIC DNA]</scope>
    <source>
        <strain evidence="6 7">CECT 7751</strain>
    </source>
</reference>
<keyword evidence="6" id="KW-0456">Lyase</keyword>
<gene>
    <name evidence="6" type="primary">slt_3</name>
    <name evidence="6" type="ORF">PSM7751_03046</name>
</gene>
<dbReference type="GO" id="GO:0016020">
    <property type="term" value="C:membrane"/>
    <property type="evidence" value="ECO:0007669"/>
    <property type="project" value="InterPro"/>
</dbReference>
<dbReference type="EC" id="4.2.2.-" evidence="6"/>
<keyword evidence="7" id="KW-1185">Reference proteome</keyword>
<dbReference type="Proteomes" id="UP000193963">
    <property type="component" value="Unassembled WGS sequence"/>
</dbReference>
<dbReference type="GO" id="GO:0004553">
    <property type="term" value="F:hydrolase activity, hydrolyzing O-glycosyl compounds"/>
    <property type="evidence" value="ECO:0007669"/>
    <property type="project" value="InterPro"/>
</dbReference>
<dbReference type="GO" id="GO:0000270">
    <property type="term" value="P:peptidoglycan metabolic process"/>
    <property type="evidence" value="ECO:0007669"/>
    <property type="project" value="InterPro"/>
</dbReference>
<dbReference type="Pfam" id="PF01464">
    <property type="entry name" value="SLT"/>
    <property type="match status" value="1"/>
</dbReference>
<organism evidence="6 7">
    <name type="scientific">Pseudooceanicola marinus</name>
    <dbReference type="NCBI Taxonomy" id="396013"/>
    <lineage>
        <taxon>Bacteria</taxon>
        <taxon>Pseudomonadati</taxon>
        <taxon>Pseudomonadota</taxon>
        <taxon>Alphaproteobacteria</taxon>
        <taxon>Rhodobacterales</taxon>
        <taxon>Paracoccaceae</taxon>
        <taxon>Pseudooceanicola</taxon>
    </lineage>
</organism>
<protein>
    <submittedName>
        <fullName evidence="6">Soluble lytic murein transglycosylase</fullName>
        <ecNumber evidence="6">4.2.2.-</ecNumber>
    </submittedName>
</protein>
<proteinExistence type="inferred from homology"/>
<accession>A0A1X6ZVJ2</accession>
<dbReference type="InterPro" id="IPR008939">
    <property type="entry name" value="Lytic_TGlycosylase_superhlx_U"/>
</dbReference>
<dbReference type="InterPro" id="IPR023346">
    <property type="entry name" value="Lysozyme-like_dom_sf"/>
</dbReference>
<dbReference type="PROSITE" id="PS00922">
    <property type="entry name" value="TRANSGLYCOSYLASE"/>
    <property type="match status" value="1"/>
</dbReference>
<dbReference type="AlphaFoldDB" id="A0A1X6ZVJ2"/>
<dbReference type="EMBL" id="FWFN01000006">
    <property type="protein sequence ID" value="SLN61016.1"/>
    <property type="molecule type" value="Genomic_DNA"/>
</dbReference>
<dbReference type="InterPro" id="IPR008258">
    <property type="entry name" value="Transglycosylase_SLT_dom_1"/>
</dbReference>
<evidence type="ECO:0000256" key="2">
    <source>
        <dbReference type="ARBA" id="ARBA00009387"/>
    </source>
</evidence>
<dbReference type="InterPro" id="IPR000189">
    <property type="entry name" value="Transglyc_AS"/>
</dbReference>
<dbReference type="SUPFAM" id="SSF48435">
    <property type="entry name" value="Bacterial muramidases"/>
    <property type="match status" value="1"/>
</dbReference>
<evidence type="ECO:0000256" key="4">
    <source>
        <dbReference type="SAM" id="MobiDB-lite"/>
    </source>
</evidence>
<feature type="region of interest" description="Disordered" evidence="4">
    <location>
        <begin position="1"/>
        <end position="20"/>
    </location>
</feature>
<dbReference type="Gene3D" id="1.10.530.10">
    <property type="match status" value="1"/>
</dbReference>
<dbReference type="Gene3D" id="1.25.20.10">
    <property type="entry name" value="Bacterial muramidases"/>
    <property type="match status" value="1"/>
</dbReference>
<dbReference type="CDD" id="cd13401">
    <property type="entry name" value="Slt70-like"/>
    <property type="match status" value="1"/>
</dbReference>